<dbReference type="OrthoDB" id="2035069at2"/>
<comment type="caution">
    <text evidence="1">The sequence shown here is derived from an EMBL/GenBank/DDBJ whole genome shotgun (WGS) entry which is preliminary data.</text>
</comment>
<gene>
    <name evidence="1" type="ORF">BRYFOR_07701</name>
</gene>
<evidence type="ECO:0000313" key="1">
    <source>
        <dbReference type="EMBL" id="EET60505.1"/>
    </source>
</evidence>
<protein>
    <submittedName>
        <fullName evidence="1">Uncharacterized protein</fullName>
    </submittedName>
</protein>
<organism evidence="1 2">
    <name type="scientific">Marvinbryantia formatexigens DSM 14469</name>
    <dbReference type="NCBI Taxonomy" id="478749"/>
    <lineage>
        <taxon>Bacteria</taxon>
        <taxon>Bacillati</taxon>
        <taxon>Bacillota</taxon>
        <taxon>Clostridia</taxon>
        <taxon>Lachnospirales</taxon>
        <taxon>Lachnospiraceae</taxon>
        <taxon>Marvinbryantia</taxon>
    </lineage>
</organism>
<accession>C6LGE1</accession>
<evidence type="ECO:0000313" key="2">
    <source>
        <dbReference type="Proteomes" id="UP000005561"/>
    </source>
</evidence>
<sequence>MEQKDIFAILSKPDICHYFDEMSQVHMYTKHYLLISEEISEEGITFLQPLKEHRDAYDHLMRVFALPMKERKGNDAEKYVLDNVKKAFGHEYRAFFDTADWFTYICRKYIREELSFSAKKKRYEKVYTDFEEVKSFINKVPFLISKYREEKDVSNHETILREVLDYKETMDKLLEIYQKVKAL</sequence>
<dbReference type="AlphaFoldDB" id="C6LGE1"/>
<dbReference type="RefSeq" id="WP_006862486.1">
    <property type="nucleotide sequence ID" value="NZ_ACCL02000011.1"/>
</dbReference>
<name>C6LGE1_9FIRM</name>
<reference evidence="1" key="1">
    <citation type="submission" date="2009-07" db="EMBL/GenBank/DDBJ databases">
        <authorList>
            <person name="Weinstock G."/>
            <person name="Sodergren E."/>
            <person name="Clifton S."/>
            <person name="Fulton L."/>
            <person name="Fulton B."/>
            <person name="Courtney L."/>
            <person name="Fronick C."/>
            <person name="Harrison M."/>
            <person name="Strong C."/>
            <person name="Farmer C."/>
            <person name="Delahaunty K."/>
            <person name="Markovic C."/>
            <person name="Hall O."/>
            <person name="Minx P."/>
            <person name="Tomlinson C."/>
            <person name="Mitreva M."/>
            <person name="Nelson J."/>
            <person name="Hou S."/>
            <person name="Wollam A."/>
            <person name="Pepin K.H."/>
            <person name="Johnson M."/>
            <person name="Bhonagiri V."/>
            <person name="Nash W.E."/>
            <person name="Warren W."/>
            <person name="Chinwalla A."/>
            <person name="Mardis E.R."/>
            <person name="Wilson R.K."/>
        </authorList>
    </citation>
    <scope>NUCLEOTIDE SEQUENCE [LARGE SCALE GENOMIC DNA]</scope>
    <source>
        <strain evidence="1">DSM 14469</strain>
    </source>
</reference>
<proteinExistence type="predicted"/>
<dbReference type="EMBL" id="ACCL02000011">
    <property type="protein sequence ID" value="EET60505.1"/>
    <property type="molecule type" value="Genomic_DNA"/>
</dbReference>
<dbReference type="Proteomes" id="UP000005561">
    <property type="component" value="Unassembled WGS sequence"/>
</dbReference>
<keyword evidence="2" id="KW-1185">Reference proteome</keyword>
<dbReference type="eggNOG" id="ENOG5033BK3">
    <property type="taxonomic scope" value="Bacteria"/>
</dbReference>